<dbReference type="SUPFAM" id="SSF56059">
    <property type="entry name" value="Glutathione synthetase ATP-binding domain-like"/>
    <property type="match status" value="1"/>
</dbReference>
<proteinExistence type="predicted"/>
<dbReference type="GO" id="GO:0000226">
    <property type="term" value="P:microtubule cytoskeleton organization"/>
    <property type="evidence" value="ECO:0007669"/>
    <property type="project" value="TreeGrafter"/>
</dbReference>
<accession>A0A0M0J6T2</accession>
<evidence type="ECO:0000313" key="4">
    <source>
        <dbReference type="EMBL" id="KOO22032.1"/>
    </source>
</evidence>
<dbReference type="AlphaFoldDB" id="A0A0M0J6T2"/>
<dbReference type="GO" id="GO:0005524">
    <property type="term" value="F:ATP binding"/>
    <property type="evidence" value="ECO:0007669"/>
    <property type="project" value="UniProtKB-KW"/>
</dbReference>
<evidence type="ECO:0000313" key="5">
    <source>
        <dbReference type="Proteomes" id="UP000037460"/>
    </source>
</evidence>
<dbReference type="Proteomes" id="UP000037460">
    <property type="component" value="Unassembled WGS sequence"/>
</dbReference>
<evidence type="ECO:0000256" key="3">
    <source>
        <dbReference type="ARBA" id="ARBA00022840"/>
    </source>
</evidence>
<evidence type="ECO:0000256" key="1">
    <source>
        <dbReference type="ARBA" id="ARBA00022598"/>
    </source>
</evidence>
<gene>
    <name evidence="4" type="ORF">Ctob_002952</name>
</gene>
<reference evidence="5" key="1">
    <citation type="journal article" date="2015" name="PLoS Genet.">
        <title>Genome Sequence and Transcriptome Analyses of Chrysochromulina tobin: Metabolic Tools for Enhanced Algal Fitness in the Prominent Order Prymnesiales (Haptophyceae).</title>
        <authorList>
            <person name="Hovde B.T."/>
            <person name="Deodato C.R."/>
            <person name="Hunsperger H.M."/>
            <person name="Ryken S.A."/>
            <person name="Yost W."/>
            <person name="Jha R.K."/>
            <person name="Patterson J."/>
            <person name="Monnat R.J. Jr."/>
            <person name="Barlow S.B."/>
            <person name="Starkenburg S.R."/>
            <person name="Cattolico R.A."/>
        </authorList>
    </citation>
    <scope>NUCLEOTIDE SEQUENCE</scope>
    <source>
        <strain evidence="5">CCMP291</strain>
    </source>
</reference>
<name>A0A0M0J6T2_9EUKA</name>
<evidence type="ECO:0000256" key="2">
    <source>
        <dbReference type="ARBA" id="ARBA00022741"/>
    </source>
</evidence>
<organism evidence="4 5">
    <name type="scientific">Chrysochromulina tobinii</name>
    <dbReference type="NCBI Taxonomy" id="1460289"/>
    <lineage>
        <taxon>Eukaryota</taxon>
        <taxon>Haptista</taxon>
        <taxon>Haptophyta</taxon>
        <taxon>Prymnesiophyceae</taxon>
        <taxon>Prymnesiales</taxon>
        <taxon>Chrysochromulinaceae</taxon>
        <taxon>Chrysochromulina</taxon>
    </lineage>
</organism>
<dbReference type="PANTHER" id="PTHR12241">
    <property type="entry name" value="TUBULIN POLYGLUTAMYLASE"/>
    <property type="match status" value="1"/>
</dbReference>
<dbReference type="GO" id="GO:0015631">
    <property type="term" value="F:tubulin binding"/>
    <property type="evidence" value="ECO:0007669"/>
    <property type="project" value="TreeGrafter"/>
</dbReference>
<dbReference type="Gene3D" id="3.30.470.20">
    <property type="entry name" value="ATP-grasp fold, B domain"/>
    <property type="match status" value="1"/>
</dbReference>
<dbReference type="InterPro" id="IPR004344">
    <property type="entry name" value="TTL/TTLL_fam"/>
</dbReference>
<keyword evidence="1" id="KW-0436">Ligase</keyword>
<keyword evidence="5" id="KW-1185">Reference proteome</keyword>
<dbReference type="GO" id="GO:0070740">
    <property type="term" value="F:tubulin-glutamic acid ligase activity"/>
    <property type="evidence" value="ECO:0007669"/>
    <property type="project" value="TreeGrafter"/>
</dbReference>
<dbReference type="Pfam" id="PF03133">
    <property type="entry name" value="TTL"/>
    <property type="match status" value="1"/>
</dbReference>
<comment type="caution">
    <text evidence="4">The sequence shown here is derived from an EMBL/GenBank/DDBJ whole genome shotgun (WGS) entry which is preliminary data.</text>
</comment>
<sequence>MANECYKYSTPWNIYWVDTSVSHARASALGPLQKLNHFVGMTLICRKASAASVLNRNLRFSAQAFDFFPASWTLPKDQAELTRLMKAHKPPVLIVKPSKGSQGAGISICRSHEELQHVMQQNGRWAEGVAQMYIDRPLLLEGYKFDLRLYVLVTSCSPLRIHIYRDGLARLCTEKYQVVSSGEQLDLTAAAGIAAATSASDWRKRHLTNYAINKQHEDFTAGVDGAKRRLGHVFDTISREAGFDVDALWGDCQQLIVKTLIAVQPDLAHAYASCRPSHDAHPFSCFELLGFDLLIDQVRSPLMGLDCL</sequence>
<dbReference type="GO" id="GO:0036064">
    <property type="term" value="C:ciliary basal body"/>
    <property type="evidence" value="ECO:0007669"/>
    <property type="project" value="TreeGrafter"/>
</dbReference>
<dbReference type="EMBL" id="JWZX01003315">
    <property type="protein sequence ID" value="KOO22032.1"/>
    <property type="molecule type" value="Genomic_DNA"/>
</dbReference>
<dbReference type="PROSITE" id="PS51221">
    <property type="entry name" value="TTL"/>
    <property type="match status" value="1"/>
</dbReference>
<keyword evidence="2" id="KW-0547">Nucleotide-binding</keyword>
<dbReference type="OrthoDB" id="202825at2759"/>
<dbReference type="PANTHER" id="PTHR12241:SF147">
    <property type="entry name" value="TUBULIN POLYGLUTAMYLASE TTLL7"/>
    <property type="match status" value="1"/>
</dbReference>
<protein>
    <submittedName>
        <fullName evidence="4">Tubulin polyglutamylase ttll6-like protein</fullName>
    </submittedName>
</protein>
<keyword evidence="3" id="KW-0067">ATP-binding</keyword>